<evidence type="ECO:0000313" key="2">
    <source>
        <dbReference type="Proteomes" id="UP000789342"/>
    </source>
</evidence>
<gene>
    <name evidence="1" type="ORF">AMORRO_LOCUS357</name>
</gene>
<dbReference type="Proteomes" id="UP000789342">
    <property type="component" value="Unassembled WGS sequence"/>
</dbReference>
<sequence>MNWEPLFQRHSTLRMWWLNSQRDSWVPVDVVEAYVASPL</sequence>
<evidence type="ECO:0000313" key="1">
    <source>
        <dbReference type="EMBL" id="CAG8442011.1"/>
    </source>
</evidence>
<dbReference type="EMBL" id="CAJVPV010000085">
    <property type="protein sequence ID" value="CAG8442011.1"/>
    <property type="molecule type" value="Genomic_DNA"/>
</dbReference>
<protein>
    <submittedName>
        <fullName evidence="1">10414_t:CDS:1</fullName>
    </submittedName>
</protein>
<reference evidence="1" key="1">
    <citation type="submission" date="2021-06" db="EMBL/GenBank/DDBJ databases">
        <authorList>
            <person name="Kallberg Y."/>
            <person name="Tangrot J."/>
            <person name="Rosling A."/>
        </authorList>
    </citation>
    <scope>NUCLEOTIDE SEQUENCE</scope>
    <source>
        <strain evidence="1">CL551</strain>
    </source>
</reference>
<name>A0A9N8V9R8_9GLOM</name>
<proteinExistence type="predicted"/>
<dbReference type="AlphaFoldDB" id="A0A9N8V9R8"/>
<organism evidence="1 2">
    <name type="scientific">Acaulospora morrowiae</name>
    <dbReference type="NCBI Taxonomy" id="94023"/>
    <lineage>
        <taxon>Eukaryota</taxon>
        <taxon>Fungi</taxon>
        <taxon>Fungi incertae sedis</taxon>
        <taxon>Mucoromycota</taxon>
        <taxon>Glomeromycotina</taxon>
        <taxon>Glomeromycetes</taxon>
        <taxon>Diversisporales</taxon>
        <taxon>Acaulosporaceae</taxon>
        <taxon>Acaulospora</taxon>
    </lineage>
</organism>
<accession>A0A9N8V9R8</accession>
<keyword evidence="2" id="KW-1185">Reference proteome</keyword>
<comment type="caution">
    <text evidence="1">The sequence shown here is derived from an EMBL/GenBank/DDBJ whole genome shotgun (WGS) entry which is preliminary data.</text>
</comment>